<comment type="caution">
    <text evidence="1">The sequence shown here is derived from an EMBL/GenBank/DDBJ whole genome shotgun (WGS) entry which is preliminary data.</text>
</comment>
<dbReference type="OrthoDB" id="4180531at2759"/>
<dbReference type="InterPro" id="IPR011990">
    <property type="entry name" value="TPR-like_helical_dom_sf"/>
</dbReference>
<keyword evidence="2" id="KW-1185">Reference proteome</keyword>
<accession>A0A1J9P304</accession>
<dbReference type="EMBL" id="LGRN01000880">
    <property type="protein sequence ID" value="OJD10234.1"/>
    <property type="molecule type" value="Genomic_DNA"/>
</dbReference>
<dbReference type="AlphaFoldDB" id="A0A1J9P304"/>
<sequence>MLMRDESIKKFIQCAIECLDELTIEVDQLDIKFQKTAICLANPNFATMFQYEDKNDIIMKTFIDAQKQSLEERFLHAEQYWAKSSTETPGFALHDDILTDDTLMTTTLQKLSYSTYFTFHTLSFVLEQRRNVYAIPHIHISLAFIWSLMLISESMVRESLQESRLRSPDFLISTSPALKQLPEDFFIQDQIWTQFTYPKDFFKGTEIDETKRRLKWPSLGRWIEPFNHEDMPKFRPTAYTEKLESSAKHSVMFKGPP</sequence>
<reference evidence="1 2" key="1">
    <citation type="submission" date="2015-07" db="EMBL/GenBank/DDBJ databases">
        <title>Emmonsia species relationships and genome sequence.</title>
        <authorList>
            <consortium name="The Broad Institute Genomics Platform"/>
            <person name="Cuomo C.A."/>
            <person name="Munoz J.F."/>
            <person name="Imamovic A."/>
            <person name="Priest M.E."/>
            <person name="Young S."/>
            <person name="Clay O.K."/>
            <person name="McEwen J.G."/>
        </authorList>
    </citation>
    <scope>NUCLEOTIDE SEQUENCE [LARGE SCALE GENOMIC DNA]</scope>
    <source>
        <strain evidence="1 2">UAMH 9510</strain>
    </source>
</reference>
<protein>
    <submittedName>
        <fullName evidence="1">Uncharacterized protein</fullName>
    </submittedName>
</protein>
<name>A0A1J9P304_9EURO</name>
<gene>
    <name evidence="1" type="ORF">AJ78_08675</name>
</gene>
<proteinExistence type="predicted"/>
<dbReference type="Proteomes" id="UP000182235">
    <property type="component" value="Unassembled WGS sequence"/>
</dbReference>
<evidence type="ECO:0000313" key="1">
    <source>
        <dbReference type="EMBL" id="OJD10234.1"/>
    </source>
</evidence>
<dbReference type="SUPFAM" id="SSF48452">
    <property type="entry name" value="TPR-like"/>
    <property type="match status" value="1"/>
</dbReference>
<organism evidence="1 2">
    <name type="scientific">Emergomyces pasteurianus Ep9510</name>
    <dbReference type="NCBI Taxonomy" id="1447872"/>
    <lineage>
        <taxon>Eukaryota</taxon>
        <taxon>Fungi</taxon>
        <taxon>Dikarya</taxon>
        <taxon>Ascomycota</taxon>
        <taxon>Pezizomycotina</taxon>
        <taxon>Eurotiomycetes</taxon>
        <taxon>Eurotiomycetidae</taxon>
        <taxon>Onygenales</taxon>
        <taxon>Ajellomycetaceae</taxon>
        <taxon>Emergomyces</taxon>
    </lineage>
</organism>
<evidence type="ECO:0000313" key="2">
    <source>
        <dbReference type="Proteomes" id="UP000182235"/>
    </source>
</evidence>
<dbReference type="VEuPathDB" id="FungiDB:AJ78_08675"/>